<accession>A0A8S1R4K2</accession>
<feature type="region of interest" description="Disordered" evidence="2">
    <location>
        <begin position="29"/>
        <end position="50"/>
    </location>
</feature>
<dbReference type="Proteomes" id="UP000692954">
    <property type="component" value="Unassembled WGS sequence"/>
</dbReference>
<evidence type="ECO:0000313" key="3">
    <source>
        <dbReference type="EMBL" id="CAD8122002.1"/>
    </source>
</evidence>
<keyword evidence="4" id="KW-1185">Reference proteome</keyword>
<sequence>MKLNSFQIKNLKVLQDIYLKSQQTRTKERQQKLKKQQQINQPANSIKHQKQNEFLKQQYETLKEDIVIEISQSLITSIEQNLKIEQMHDIIQDKQSSISQLQSQIENQDQNRRKILIQYCNKPQISYEKDLLEKQSQSKRLKNDEINNYFEIGKNIKIEITGTRNRELTCLHEKMILICRLLALQIIEPTKRNTSPYQKTIRNSIFNWAQQYIIKQEQGRILISNSGGYQTIEEISWFERKQIKYLFTYFIKRQPIQKLRKNEYDQLI</sequence>
<reference evidence="3" key="1">
    <citation type="submission" date="2021-01" db="EMBL/GenBank/DDBJ databases">
        <authorList>
            <consortium name="Genoscope - CEA"/>
            <person name="William W."/>
        </authorList>
    </citation>
    <scope>NUCLEOTIDE SEQUENCE</scope>
</reference>
<dbReference type="AlphaFoldDB" id="A0A8S1R4K2"/>
<evidence type="ECO:0000256" key="1">
    <source>
        <dbReference type="SAM" id="Coils"/>
    </source>
</evidence>
<feature type="compositionally biased region" description="Polar residues" evidence="2">
    <location>
        <begin position="39"/>
        <end position="50"/>
    </location>
</feature>
<protein>
    <submittedName>
        <fullName evidence="3">Uncharacterized protein</fullName>
    </submittedName>
</protein>
<evidence type="ECO:0000313" key="4">
    <source>
        <dbReference type="Proteomes" id="UP000692954"/>
    </source>
</evidence>
<evidence type="ECO:0000256" key="2">
    <source>
        <dbReference type="SAM" id="MobiDB-lite"/>
    </source>
</evidence>
<gene>
    <name evidence="3" type="ORF">PSON_ATCC_30995.1.T1350146</name>
</gene>
<feature type="coiled-coil region" evidence="1">
    <location>
        <begin position="91"/>
        <end position="118"/>
    </location>
</feature>
<proteinExistence type="predicted"/>
<comment type="caution">
    <text evidence="3">The sequence shown here is derived from an EMBL/GenBank/DDBJ whole genome shotgun (WGS) entry which is preliminary data.</text>
</comment>
<dbReference type="EMBL" id="CAJJDN010000135">
    <property type="protein sequence ID" value="CAD8122002.1"/>
    <property type="molecule type" value="Genomic_DNA"/>
</dbReference>
<keyword evidence="1" id="KW-0175">Coiled coil</keyword>
<organism evidence="3 4">
    <name type="scientific">Paramecium sonneborni</name>
    <dbReference type="NCBI Taxonomy" id="65129"/>
    <lineage>
        <taxon>Eukaryota</taxon>
        <taxon>Sar</taxon>
        <taxon>Alveolata</taxon>
        <taxon>Ciliophora</taxon>
        <taxon>Intramacronucleata</taxon>
        <taxon>Oligohymenophorea</taxon>
        <taxon>Peniculida</taxon>
        <taxon>Parameciidae</taxon>
        <taxon>Paramecium</taxon>
    </lineage>
</organism>
<name>A0A8S1R4K2_9CILI</name>